<dbReference type="SUPFAM" id="SSF88659">
    <property type="entry name" value="Sigma3 and sigma4 domains of RNA polymerase sigma factors"/>
    <property type="match status" value="1"/>
</dbReference>
<feature type="domain" description="RNA polymerase sigma-70" evidence="8">
    <location>
        <begin position="250"/>
        <end position="276"/>
    </location>
</feature>
<dbReference type="OrthoDB" id="9809557at2"/>
<reference evidence="9 10" key="1">
    <citation type="submission" date="2017-03" db="EMBL/GenBank/DDBJ databases">
        <authorList>
            <person name="Afonso C.L."/>
            <person name="Miller P.J."/>
            <person name="Scott M.A."/>
            <person name="Spackman E."/>
            <person name="Goraichik I."/>
            <person name="Dimitrov K.M."/>
            <person name="Suarez D.L."/>
            <person name="Swayne D.E."/>
        </authorList>
    </citation>
    <scope>NUCLEOTIDE SEQUENCE [LARGE SCALE GENOMIC DNA]</scope>
    <source>
        <strain evidence="9 10">CECT 7691</strain>
    </source>
</reference>
<dbReference type="NCBIfam" id="NF005143">
    <property type="entry name" value="PRK06596.1"/>
    <property type="match status" value="1"/>
</dbReference>
<feature type="domain" description="RNA polymerase sigma-70" evidence="7">
    <location>
        <begin position="74"/>
        <end position="87"/>
    </location>
</feature>
<dbReference type="PIRSF" id="PIRSF000770">
    <property type="entry name" value="RNA_pol_sigma-SigE/K"/>
    <property type="match status" value="1"/>
</dbReference>
<dbReference type="Pfam" id="PF04545">
    <property type="entry name" value="Sigma70_r4"/>
    <property type="match status" value="1"/>
</dbReference>
<dbReference type="GO" id="GO:0016987">
    <property type="term" value="F:sigma factor activity"/>
    <property type="evidence" value="ECO:0007669"/>
    <property type="project" value="UniProtKB-KW"/>
</dbReference>
<dbReference type="RefSeq" id="WP_085882861.1">
    <property type="nucleotide sequence ID" value="NZ_FWFR01000001.1"/>
</dbReference>
<organism evidence="9 10">
    <name type="scientific">Oceanibacterium hippocampi</name>
    <dbReference type="NCBI Taxonomy" id="745714"/>
    <lineage>
        <taxon>Bacteria</taxon>
        <taxon>Pseudomonadati</taxon>
        <taxon>Pseudomonadota</taxon>
        <taxon>Alphaproteobacteria</taxon>
        <taxon>Sneathiellales</taxon>
        <taxon>Sneathiellaceae</taxon>
        <taxon>Oceanibacterium</taxon>
    </lineage>
</organism>
<dbReference type="InterPro" id="IPR014284">
    <property type="entry name" value="RNA_pol_sigma-70_dom"/>
</dbReference>
<dbReference type="PANTHER" id="PTHR30376:SF3">
    <property type="entry name" value="RNA POLYMERASE SIGMA FACTOR RPOH"/>
    <property type="match status" value="1"/>
</dbReference>
<protein>
    <recommendedName>
        <fullName evidence="6">RNA polymerase sigma factor</fullName>
    </recommendedName>
</protein>
<comment type="function">
    <text evidence="6">Sigma factors are initiation factors that promote the attachment of RNA polymerase to specific initiation sites and are then released.</text>
</comment>
<dbReference type="InterPro" id="IPR050813">
    <property type="entry name" value="Sigma-70_Factor"/>
</dbReference>
<evidence type="ECO:0000259" key="8">
    <source>
        <dbReference type="PROSITE" id="PS00716"/>
    </source>
</evidence>
<dbReference type="InterPro" id="IPR007627">
    <property type="entry name" value="RNA_pol_sigma70_r2"/>
</dbReference>
<dbReference type="GO" id="GO:0006352">
    <property type="term" value="P:DNA-templated transcription initiation"/>
    <property type="evidence" value="ECO:0007669"/>
    <property type="project" value="InterPro"/>
</dbReference>
<proteinExistence type="inferred from homology"/>
<comment type="similarity">
    <text evidence="1 6">Belongs to the sigma-70 factor family.</text>
</comment>
<dbReference type="InterPro" id="IPR013325">
    <property type="entry name" value="RNA_pol_sigma_r2"/>
</dbReference>
<keyword evidence="10" id="KW-1185">Reference proteome</keyword>
<accession>A0A1Y5SFQ6</accession>
<dbReference type="Pfam" id="PF04539">
    <property type="entry name" value="Sigma70_r3"/>
    <property type="match status" value="1"/>
</dbReference>
<dbReference type="InterPro" id="IPR007630">
    <property type="entry name" value="RNA_pol_sigma70_r4"/>
</dbReference>
<evidence type="ECO:0000256" key="4">
    <source>
        <dbReference type="ARBA" id="ARBA00023125"/>
    </source>
</evidence>
<evidence type="ECO:0000259" key="7">
    <source>
        <dbReference type="PROSITE" id="PS00715"/>
    </source>
</evidence>
<keyword evidence="3 6" id="KW-0731">Sigma factor</keyword>
<keyword evidence="4 6" id="KW-0238">DNA-binding</keyword>
<gene>
    <name evidence="9" type="primary">rpoH_2</name>
    <name evidence="9" type="ORF">OCH7691_01658</name>
</gene>
<sequence>MATQDFRTERNHDREFVAKAMGIPLLSEEEEIDLAVRWRDQHDEKALHRMVSAYMRLVISTASKFRNYGLPLGDLVQEGNVGLMLAAARFDPTREVRFSTYASWWIRSAMQEFVLRNWSIVRTGTSAAQKSLFFNLRWLRAKIEGRPGELSVEEAKAELARQLNVNVDQVSAMDERLSRRDQSLNQPVGESGGEEWGSFIADDADGPETQAIRNRDNEIQSRWLKAALAELSDREQLIINRRRLQEDRSTLEELGGQLGITKERVRQIEHKAFEKLRSSVLRISRQAVDGGPMAYVN</sequence>
<dbReference type="NCBIfam" id="NF005693">
    <property type="entry name" value="PRK07500.1"/>
    <property type="match status" value="1"/>
</dbReference>
<dbReference type="InterPro" id="IPR013324">
    <property type="entry name" value="RNA_pol_sigma_r3/r4-like"/>
</dbReference>
<dbReference type="Pfam" id="PF04542">
    <property type="entry name" value="Sigma70_r2"/>
    <property type="match status" value="1"/>
</dbReference>
<name>A0A1Y5SFQ6_9PROT</name>
<evidence type="ECO:0000256" key="3">
    <source>
        <dbReference type="ARBA" id="ARBA00023082"/>
    </source>
</evidence>
<dbReference type="SUPFAM" id="SSF88946">
    <property type="entry name" value="Sigma2 domain of RNA polymerase sigma factors"/>
    <property type="match status" value="1"/>
</dbReference>
<keyword evidence="5 6" id="KW-0804">Transcription</keyword>
<dbReference type="AlphaFoldDB" id="A0A1Y5SFQ6"/>
<dbReference type="InParanoid" id="A0A1Y5SFQ6"/>
<dbReference type="EMBL" id="FWFR01000001">
    <property type="protein sequence ID" value="SLN39654.1"/>
    <property type="molecule type" value="Genomic_DNA"/>
</dbReference>
<dbReference type="FunCoup" id="A0A1Y5SFQ6">
    <property type="interactions" value="253"/>
</dbReference>
<dbReference type="InterPro" id="IPR000943">
    <property type="entry name" value="RNA_pol_sigma70"/>
</dbReference>
<evidence type="ECO:0000256" key="5">
    <source>
        <dbReference type="ARBA" id="ARBA00023163"/>
    </source>
</evidence>
<dbReference type="PROSITE" id="PS00715">
    <property type="entry name" value="SIGMA70_1"/>
    <property type="match status" value="1"/>
</dbReference>
<evidence type="ECO:0000256" key="2">
    <source>
        <dbReference type="ARBA" id="ARBA00023015"/>
    </source>
</evidence>
<dbReference type="GO" id="GO:0003677">
    <property type="term" value="F:DNA binding"/>
    <property type="evidence" value="ECO:0007669"/>
    <property type="project" value="UniProtKB-KW"/>
</dbReference>
<dbReference type="Gene3D" id="1.10.601.10">
    <property type="entry name" value="RNA Polymerase Primary Sigma Factor"/>
    <property type="match status" value="1"/>
</dbReference>
<evidence type="ECO:0000313" key="10">
    <source>
        <dbReference type="Proteomes" id="UP000193200"/>
    </source>
</evidence>
<evidence type="ECO:0000256" key="1">
    <source>
        <dbReference type="ARBA" id="ARBA00007788"/>
    </source>
</evidence>
<dbReference type="Gene3D" id="1.20.140.160">
    <property type="match status" value="1"/>
</dbReference>
<evidence type="ECO:0000313" key="9">
    <source>
        <dbReference type="EMBL" id="SLN39654.1"/>
    </source>
</evidence>
<dbReference type="Proteomes" id="UP000193200">
    <property type="component" value="Unassembled WGS sequence"/>
</dbReference>
<dbReference type="PROSITE" id="PS00716">
    <property type="entry name" value="SIGMA70_2"/>
    <property type="match status" value="1"/>
</dbReference>
<dbReference type="InterPro" id="IPR007624">
    <property type="entry name" value="RNA_pol_sigma70_r3"/>
</dbReference>
<keyword evidence="2 6" id="KW-0805">Transcription regulation</keyword>
<dbReference type="CDD" id="cd06171">
    <property type="entry name" value="Sigma70_r4"/>
    <property type="match status" value="1"/>
</dbReference>
<dbReference type="PANTHER" id="PTHR30376">
    <property type="entry name" value="SIGMA FACTOR RPOH HEAT SHOCK RELATED"/>
    <property type="match status" value="1"/>
</dbReference>
<dbReference type="NCBIfam" id="TIGR02937">
    <property type="entry name" value="sigma70-ECF"/>
    <property type="match status" value="1"/>
</dbReference>
<evidence type="ECO:0000256" key="6">
    <source>
        <dbReference type="RuleBase" id="RU362124"/>
    </source>
</evidence>
<dbReference type="PRINTS" id="PR00046">
    <property type="entry name" value="SIGMA70FCT"/>
</dbReference>